<evidence type="ECO:0000313" key="10">
    <source>
        <dbReference type="Proteomes" id="UP000263642"/>
    </source>
</evidence>
<sequence length="426" mass="46627">MSLFHLIIQEMQHRKMNFLLGLLSVVVAVACLVAALTLLQADEIQTELILEKKSEEVKQAGAQLEDAMRKITKGLGFNILILPADEDLSEFHLTGMVAKTMPEENVKKLANSDIVTVNHLLPMVAKKVTWPEKECEIILTGTRGEVPLLERALKKPLQQLVPEGSMVLGYQIQKKLGLKVGDEVKLMGQPFKVSLAYPERGNADDSTVWINLKQAQELLGMQNLVNAILALECNCATEDRVAEIRKDVGEILPGTQIIERGPPALARAEARNKAHATAVASLEQEKANRIQLIERHADFAAVLVPLVVLGCGAWIGFLSLENVRRRATEIGILRAIGLRSSQVFGIFIIKAMLIGLIGALLGYFLGYGIGVTWGKLPDSVHPQDVLFSGRWLLLSLVFAPLLASLASWIPALMAARQDPATILQEG</sequence>
<proteinExistence type="inferred from homology"/>
<dbReference type="GO" id="GO:0005886">
    <property type="term" value="C:plasma membrane"/>
    <property type="evidence" value="ECO:0007669"/>
    <property type="project" value="UniProtKB-SubCell"/>
</dbReference>
<gene>
    <name evidence="9" type="ORF">DIT97_11210</name>
</gene>
<evidence type="ECO:0000256" key="7">
    <source>
        <dbReference type="SAM" id="Phobius"/>
    </source>
</evidence>
<evidence type="ECO:0000256" key="1">
    <source>
        <dbReference type="ARBA" id="ARBA00004651"/>
    </source>
</evidence>
<organism evidence="9 10">
    <name type="scientific">Gimesia maris</name>
    <dbReference type="NCBI Taxonomy" id="122"/>
    <lineage>
        <taxon>Bacteria</taxon>
        <taxon>Pseudomonadati</taxon>
        <taxon>Planctomycetota</taxon>
        <taxon>Planctomycetia</taxon>
        <taxon>Planctomycetales</taxon>
        <taxon>Planctomycetaceae</taxon>
        <taxon>Gimesia</taxon>
    </lineage>
</organism>
<keyword evidence="3 7" id="KW-0812">Transmembrane</keyword>
<keyword evidence="5 7" id="KW-0472">Membrane</keyword>
<protein>
    <recommendedName>
        <fullName evidence="8">ABC3 transporter permease C-terminal domain-containing protein</fullName>
    </recommendedName>
</protein>
<evidence type="ECO:0000256" key="6">
    <source>
        <dbReference type="ARBA" id="ARBA00038076"/>
    </source>
</evidence>
<evidence type="ECO:0000313" key="9">
    <source>
        <dbReference type="EMBL" id="HCO23588.1"/>
    </source>
</evidence>
<keyword evidence="2" id="KW-1003">Cell membrane</keyword>
<comment type="similarity">
    <text evidence="6">Belongs to the ABC-4 integral membrane protein family.</text>
</comment>
<dbReference type="GO" id="GO:0022857">
    <property type="term" value="F:transmembrane transporter activity"/>
    <property type="evidence" value="ECO:0007669"/>
    <property type="project" value="TreeGrafter"/>
</dbReference>
<dbReference type="PANTHER" id="PTHR30572">
    <property type="entry name" value="MEMBRANE COMPONENT OF TRANSPORTER-RELATED"/>
    <property type="match status" value="1"/>
</dbReference>
<feature type="domain" description="ABC3 transporter permease C-terminal" evidence="8">
    <location>
        <begin position="306"/>
        <end position="419"/>
    </location>
</feature>
<reference evidence="9 10" key="1">
    <citation type="journal article" date="2018" name="Nat. Biotechnol.">
        <title>A standardized bacterial taxonomy based on genome phylogeny substantially revises the tree of life.</title>
        <authorList>
            <person name="Parks D.H."/>
            <person name="Chuvochina M."/>
            <person name="Waite D.W."/>
            <person name="Rinke C."/>
            <person name="Skarshewski A."/>
            <person name="Chaumeil P.A."/>
            <person name="Hugenholtz P."/>
        </authorList>
    </citation>
    <scope>NUCLEOTIDE SEQUENCE [LARGE SCALE GENOMIC DNA]</scope>
    <source>
        <strain evidence="9">UBA9375</strain>
    </source>
</reference>
<dbReference type="InterPro" id="IPR003838">
    <property type="entry name" value="ABC3_permease_C"/>
</dbReference>
<dbReference type="EMBL" id="DQAY01000062">
    <property type="protein sequence ID" value="HCO23588.1"/>
    <property type="molecule type" value="Genomic_DNA"/>
</dbReference>
<dbReference type="Proteomes" id="UP000263642">
    <property type="component" value="Unassembled WGS sequence"/>
</dbReference>
<comment type="caution">
    <text evidence="9">The sequence shown here is derived from an EMBL/GenBank/DDBJ whole genome shotgun (WGS) entry which is preliminary data.</text>
</comment>
<dbReference type="AlphaFoldDB" id="A0A3D3R5Z7"/>
<evidence type="ECO:0000256" key="3">
    <source>
        <dbReference type="ARBA" id="ARBA00022692"/>
    </source>
</evidence>
<evidence type="ECO:0000256" key="4">
    <source>
        <dbReference type="ARBA" id="ARBA00022989"/>
    </source>
</evidence>
<accession>A0A3D3R5Z7</accession>
<feature type="transmembrane region" description="Helical" evidence="7">
    <location>
        <begin position="299"/>
        <end position="320"/>
    </location>
</feature>
<feature type="transmembrane region" description="Helical" evidence="7">
    <location>
        <begin position="341"/>
        <end position="369"/>
    </location>
</feature>
<keyword evidence="4 7" id="KW-1133">Transmembrane helix</keyword>
<feature type="transmembrane region" description="Helical" evidence="7">
    <location>
        <begin position="389"/>
        <end position="409"/>
    </location>
</feature>
<comment type="subcellular location">
    <subcellularLocation>
        <location evidence="1">Cell membrane</location>
        <topology evidence="1">Multi-pass membrane protein</topology>
    </subcellularLocation>
</comment>
<dbReference type="PANTHER" id="PTHR30572:SF4">
    <property type="entry name" value="ABC TRANSPORTER PERMEASE YTRF"/>
    <property type="match status" value="1"/>
</dbReference>
<evidence type="ECO:0000256" key="5">
    <source>
        <dbReference type="ARBA" id="ARBA00023136"/>
    </source>
</evidence>
<dbReference type="InterPro" id="IPR050250">
    <property type="entry name" value="Macrolide_Exporter_MacB"/>
</dbReference>
<evidence type="ECO:0000256" key="2">
    <source>
        <dbReference type="ARBA" id="ARBA00022475"/>
    </source>
</evidence>
<evidence type="ECO:0000259" key="8">
    <source>
        <dbReference type="Pfam" id="PF02687"/>
    </source>
</evidence>
<name>A0A3D3R5Z7_9PLAN</name>
<dbReference type="Pfam" id="PF02687">
    <property type="entry name" value="FtsX"/>
    <property type="match status" value="1"/>
</dbReference>